<dbReference type="Proteomes" id="UP000243207">
    <property type="component" value="Chromosome I"/>
</dbReference>
<feature type="signal peptide" evidence="1">
    <location>
        <begin position="1"/>
        <end position="27"/>
    </location>
</feature>
<dbReference type="RefSeq" id="WP_407920145.1">
    <property type="nucleotide sequence ID" value="NZ_LT629736.1"/>
</dbReference>
<dbReference type="EMBL" id="LT629736">
    <property type="protein sequence ID" value="SDS72611.1"/>
    <property type="molecule type" value="Genomic_DNA"/>
</dbReference>
<protein>
    <recommendedName>
        <fullName evidence="4">Lipoprotein</fullName>
    </recommendedName>
</protein>
<sequence length="233" mass="25596">MNTASSSAGRLLTCLLMPLGMLLSACSSEPPQSVASERRIERQLINHGLTIDAGESLVLGTPQRAIRVSEQMLYRVTEFDAAGNAVDQHDDFRNLPWADKPVQVTAGDFTTTLTTDLEGVTRLNLLDNGFVELDYDQLRVIQLSATAAPSVRGELNLLVGRDLRSKLAEAVALIYDDLEEAEVSQWAFRVNRLAELELLEESSQLENMLILLTTGDPELQKEFVAALESAPEP</sequence>
<feature type="chain" id="PRO_5009262243" description="Lipoprotein" evidence="1">
    <location>
        <begin position="28"/>
        <end position="233"/>
    </location>
</feature>
<dbReference type="AlphaFoldDB" id="A0A1H1UJW8"/>
<name>A0A1H1UJW8_9GAMM</name>
<gene>
    <name evidence="2" type="ORF">SAMN05216421_2069</name>
</gene>
<accession>A0A1H1UJW8</accession>
<evidence type="ECO:0000313" key="3">
    <source>
        <dbReference type="Proteomes" id="UP000243207"/>
    </source>
</evidence>
<evidence type="ECO:0000313" key="2">
    <source>
        <dbReference type="EMBL" id="SDS72611.1"/>
    </source>
</evidence>
<keyword evidence="1" id="KW-0732">Signal</keyword>
<evidence type="ECO:0008006" key="4">
    <source>
        <dbReference type="Google" id="ProtNLM"/>
    </source>
</evidence>
<keyword evidence="3" id="KW-1185">Reference proteome</keyword>
<evidence type="ECO:0000256" key="1">
    <source>
        <dbReference type="SAM" id="SignalP"/>
    </source>
</evidence>
<dbReference type="STRING" id="487184.SAMN05216421_2069"/>
<reference evidence="3" key="1">
    <citation type="submission" date="2016-10" db="EMBL/GenBank/DDBJ databases">
        <authorList>
            <person name="Varghese N."/>
            <person name="Submissions S."/>
        </authorList>
    </citation>
    <scope>NUCLEOTIDE SEQUENCE [LARGE SCALE GENOMIC DNA]</scope>
    <source>
        <strain evidence="3">NRRL B-51270</strain>
    </source>
</reference>
<proteinExistence type="predicted"/>
<organism evidence="2 3">
    <name type="scientific">Halopseudomonas xinjiangensis</name>
    <dbReference type="NCBI Taxonomy" id="487184"/>
    <lineage>
        <taxon>Bacteria</taxon>
        <taxon>Pseudomonadati</taxon>
        <taxon>Pseudomonadota</taxon>
        <taxon>Gammaproteobacteria</taxon>
        <taxon>Pseudomonadales</taxon>
        <taxon>Pseudomonadaceae</taxon>
        <taxon>Halopseudomonas</taxon>
    </lineage>
</organism>